<feature type="domain" description="Ubiquitin-like protease family profile" evidence="5">
    <location>
        <begin position="8"/>
        <end position="169"/>
    </location>
</feature>
<dbReference type="InterPro" id="IPR038765">
    <property type="entry name" value="Papain-like_cys_pep_sf"/>
</dbReference>
<keyword evidence="3" id="KW-0378">Hydrolase</keyword>
<dbReference type="PANTHER" id="PTHR46468">
    <property type="entry name" value="SENTRIN-SPECIFIC PROTEASE 8"/>
    <property type="match status" value="1"/>
</dbReference>
<dbReference type="STRING" id="78915.A0A4P9XRG3"/>
<name>A0A4P9XRG3_9FUNG</name>
<evidence type="ECO:0000313" key="6">
    <source>
        <dbReference type="EMBL" id="RKP08673.1"/>
    </source>
</evidence>
<gene>
    <name evidence="6" type="ORF">THASP1DRAFT_5969</name>
</gene>
<dbReference type="Pfam" id="PF02902">
    <property type="entry name" value="Peptidase_C48"/>
    <property type="match status" value="1"/>
</dbReference>
<dbReference type="GO" id="GO:0019784">
    <property type="term" value="F:deNEDDylase activity"/>
    <property type="evidence" value="ECO:0007669"/>
    <property type="project" value="InterPro"/>
</dbReference>
<dbReference type="OrthoDB" id="5065855at2759"/>
<dbReference type="Proteomes" id="UP000271241">
    <property type="component" value="Unassembled WGS sequence"/>
</dbReference>
<protein>
    <recommendedName>
        <fullName evidence="5">Ubiquitin-like protease family profile domain-containing protein</fullName>
    </recommendedName>
</protein>
<reference evidence="7" key="1">
    <citation type="journal article" date="2018" name="Nat. Microbiol.">
        <title>Leveraging single-cell genomics to expand the fungal tree of life.</title>
        <authorList>
            <person name="Ahrendt S.R."/>
            <person name="Quandt C.A."/>
            <person name="Ciobanu D."/>
            <person name="Clum A."/>
            <person name="Salamov A."/>
            <person name="Andreopoulos B."/>
            <person name="Cheng J.F."/>
            <person name="Woyke T."/>
            <person name="Pelin A."/>
            <person name="Henrissat B."/>
            <person name="Reynolds N.K."/>
            <person name="Benny G.L."/>
            <person name="Smith M.E."/>
            <person name="James T.Y."/>
            <person name="Grigoriev I.V."/>
        </authorList>
    </citation>
    <scope>NUCLEOTIDE SEQUENCE [LARGE SCALE GENOMIC DNA]</scope>
    <source>
        <strain evidence="7">RSA 1356</strain>
    </source>
</reference>
<evidence type="ECO:0000256" key="2">
    <source>
        <dbReference type="ARBA" id="ARBA00022670"/>
    </source>
</evidence>
<evidence type="ECO:0000256" key="3">
    <source>
        <dbReference type="ARBA" id="ARBA00022801"/>
    </source>
</evidence>
<feature type="non-terminal residue" evidence="6">
    <location>
        <position position="173"/>
    </location>
</feature>
<keyword evidence="2" id="KW-0645">Protease</keyword>
<evidence type="ECO:0000256" key="1">
    <source>
        <dbReference type="ARBA" id="ARBA00005234"/>
    </source>
</evidence>
<sequence>IMLCYHDVVLRHRDLNTLQPGEWLNDTCIEFYYEYLEREVIRSDAILLMRPLMVHMVAQHADPYQFIEVLPPRLNERKMVFLPINNHTRGDTVGGTHWSLMVYIRSTNTFYYYDSLNDYNLPMARQTAEKMARVLCTGPQPPRFLMMKTPQQENSNDCGVYVISITELLCARL</sequence>
<dbReference type="GO" id="GO:0006508">
    <property type="term" value="P:proteolysis"/>
    <property type="evidence" value="ECO:0007669"/>
    <property type="project" value="UniProtKB-KW"/>
</dbReference>
<dbReference type="SUPFAM" id="SSF54001">
    <property type="entry name" value="Cysteine proteinases"/>
    <property type="match status" value="1"/>
</dbReference>
<organism evidence="6 7">
    <name type="scientific">Thamnocephalis sphaerospora</name>
    <dbReference type="NCBI Taxonomy" id="78915"/>
    <lineage>
        <taxon>Eukaryota</taxon>
        <taxon>Fungi</taxon>
        <taxon>Fungi incertae sedis</taxon>
        <taxon>Zoopagomycota</taxon>
        <taxon>Zoopagomycotina</taxon>
        <taxon>Zoopagomycetes</taxon>
        <taxon>Zoopagales</taxon>
        <taxon>Sigmoideomycetaceae</taxon>
        <taxon>Thamnocephalis</taxon>
    </lineage>
</organism>
<dbReference type="InterPro" id="IPR044613">
    <property type="entry name" value="Nep1/2-like"/>
</dbReference>
<evidence type="ECO:0000259" key="5">
    <source>
        <dbReference type="PROSITE" id="PS50600"/>
    </source>
</evidence>
<dbReference type="EMBL" id="KZ992579">
    <property type="protein sequence ID" value="RKP08673.1"/>
    <property type="molecule type" value="Genomic_DNA"/>
</dbReference>
<evidence type="ECO:0000313" key="7">
    <source>
        <dbReference type="Proteomes" id="UP000271241"/>
    </source>
</evidence>
<dbReference type="PANTHER" id="PTHR46468:SF1">
    <property type="entry name" value="SENTRIN-SPECIFIC PROTEASE 8"/>
    <property type="match status" value="1"/>
</dbReference>
<evidence type="ECO:0000256" key="4">
    <source>
        <dbReference type="ARBA" id="ARBA00022807"/>
    </source>
</evidence>
<dbReference type="GO" id="GO:0000338">
    <property type="term" value="P:protein deneddylation"/>
    <property type="evidence" value="ECO:0007669"/>
    <property type="project" value="TreeGrafter"/>
</dbReference>
<dbReference type="Gene3D" id="3.40.395.10">
    <property type="entry name" value="Adenoviral Proteinase, Chain A"/>
    <property type="match status" value="1"/>
</dbReference>
<dbReference type="GO" id="GO:0008234">
    <property type="term" value="F:cysteine-type peptidase activity"/>
    <property type="evidence" value="ECO:0007669"/>
    <property type="project" value="UniProtKB-KW"/>
</dbReference>
<feature type="non-terminal residue" evidence="6">
    <location>
        <position position="1"/>
    </location>
</feature>
<accession>A0A4P9XRG3</accession>
<dbReference type="PROSITE" id="PS50600">
    <property type="entry name" value="ULP_PROTEASE"/>
    <property type="match status" value="1"/>
</dbReference>
<keyword evidence="7" id="KW-1185">Reference proteome</keyword>
<dbReference type="AlphaFoldDB" id="A0A4P9XRG3"/>
<keyword evidence="4" id="KW-0788">Thiol protease</keyword>
<dbReference type="InterPro" id="IPR003653">
    <property type="entry name" value="Peptidase_C48_C"/>
</dbReference>
<comment type="similarity">
    <text evidence="1">Belongs to the peptidase C48 family.</text>
</comment>
<proteinExistence type="inferred from homology"/>